<feature type="compositionally biased region" description="Basic and acidic residues" evidence="1">
    <location>
        <begin position="339"/>
        <end position="408"/>
    </location>
</feature>
<dbReference type="GeneTree" id="ENSGT00940000160248"/>
<dbReference type="Pfam" id="PF07686">
    <property type="entry name" value="V-set"/>
    <property type="match status" value="1"/>
</dbReference>
<feature type="domain" description="Ig-like" evidence="3">
    <location>
        <begin position="17"/>
        <end position="142"/>
    </location>
</feature>
<dbReference type="PANTHER" id="PTHR44969:SF1">
    <property type="entry name" value="CELL SURFACE A33 ANTIGEN"/>
    <property type="match status" value="1"/>
</dbReference>
<feature type="compositionally biased region" description="Pro residues" evidence="1">
    <location>
        <begin position="418"/>
        <end position="427"/>
    </location>
</feature>
<dbReference type="PANTHER" id="PTHR44969">
    <property type="entry name" value="CELL SURFACE A33 ANTIGEN"/>
    <property type="match status" value="1"/>
</dbReference>
<dbReference type="InterPro" id="IPR007110">
    <property type="entry name" value="Ig-like_dom"/>
</dbReference>
<evidence type="ECO:0000256" key="1">
    <source>
        <dbReference type="SAM" id="MobiDB-lite"/>
    </source>
</evidence>
<dbReference type="Ensembl" id="ENSGMOT00000069116.1">
    <property type="protein sequence ID" value="ENSGMOP00000036424.1"/>
    <property type="gene ID" value="ENSGMOG00000028333.1"/>
</dbReference>
<dbReference type="InterPro" id="IPR003599">
    <property type="entry name" value="Ig_sub"/>
</dbReference>
<keyword evidence="2" id="KW-1133">Transmembrane helix</keyword>
<gene>
    <name evidence="4" type="primary">LOC115558518</name>
</gene>
<dbReference type="InterPro" id="IPR003598">
    <property type="entry name" value="Ig_sub2"/>
</dbReference>
<evidence type="ECO:0000256" key="2">
    <source>
        <dbReference type="SAM" id="Phobius"/>
    </source>
</evidence>
<dbReference type="InterPro" id="IPR013783">
    <property type="entry name" value="Ig-like_fold"/>
</dbReference>
<sequence>MLTILEPECCSCWSEEPLNVFSLAGALKVSIPKPEYEHARGDNITLPCNFLPKGKPPMVIIIWTVNLGGPSDPATMILTRYPSMTDVPPLYEGRASLALDIAKGKADLKLSSITLQDNKVFSCRVQIPGDDEGKLVDSVRLVVLVAPSKPVCALQGTAEYGQNVNLTCLSAEGSPTPVYSWEQRDVRNTPRLRDPRTTDRGGILSLYNISMDTSGYFICTSKNKIRSASCNITLKVLPPSMNLGSSAGIIGGVIAVLLVLALIILICCCCKKRKQREAEKYAMATPEEGAFADKEPVGNGKRRDSRDEEERSEYDRRVITDDRRVVDDDRRVVNDDRRVDDDDRRSDYTARRSDYDDRRSDFDDRRSDYDDRRSEYSDRRDRYDDRDDRRRDDRRRDDYRNESDRYDEPYDDAEPARPKPPSVPNNKPPRDTY</sequence>
<dbReference type="PROSITE" id="PS50835">
    <property type="entry name" value="IG_LIKE"/>
    <property type="match status" value="2"/>
</dbReference>
<organism evidence="4 5">
    <name type="scientific">Gadus morhua</name>
    <name type="common">Atlantic cod</name>
    <dbReference type="NCBI Taxonomy" id="8049"/>
    <lineage>
        <taxon>Eukaryota</taxon>
        <taxon>Metazoa</taxon>
        <taxon>Chordata</taxon>
        <taxon>Craniata</taxon>
        <taxon>Vertebrata</taxon>
        <taxon>Euteleostomi</taxon>
        <taxon>Actinopterygii</taxon>
        <taxon>Neopterygii</taxon>
        <taxon>Teleostei</taxon>
        <taxon>Neoteleostei</taxon>
        <taxon>Acanthomorphata</taxon>
        <taxon>Zeiogadaria</taxon>
        <taxon>Gadariae</taxon>
        <taxon>Gadiformes</taxon>
        <taxon>Gadoidei</taxon>
        <taxon>Gadidae</taxon>
        <taxon>Gadus</taxon>
    </lineage>
</organism>
<keyword evidence="5" id="KW-1185">Reference proteome</keyword>
<evidence type="ECO:0000313" key="4">
    <source>
        <dbReference type="Ensembl" id="ENSGMOP00000036424.1"/>
    </source>
</evidence>
<protein>
    <submittedName>
        <fullName evidence="4">Cell surface A33 antigen-like</fullName>
    </submittedName>
</protein>
<dbReference type="InterPro" id="IPR036179">
    <property type="entry name" value="Ig-like_dom_sf"/>
</dbReference>
<feature type="region of interest" description="Disordered" evidence="1">
    <location>
        <begin position="291"/>
        <end position="314"/>
    </location>
</feature>
<dbReference type="SUPFAM" id="SSF48726">
    <property type="entry name" value="Immunoglobulin"/>
    <property type="match status" value="2"/>
</dbReference>
<dbReference type="Pfam" id="PF13927">
    <property type="entry name" value="Ig_3"/>
    <property type="match status" value="1"/>
</dbReference>
<dbReference type="GO" id="GO:0005886">
    <property type="term" value="C:plasma membrane"/>
    <property type="evidence" value="ECO:0007669"/>
    <property type="project" value="InterPro"/>
</dbReference>
<dbReference type="InterPro" id="IPR013106">
    <property type="entry name" value="Ig_V-set"/>
</dbReference>
<reference evidence="4" key="2">
    <citation type="submission" date="2025-09" db="UniProtKB">
        <authorList>
            <consortium name="Ensembl"/>
        </authorList>
    </citation>
    <scope>IDENTIFICATION</scope>
</reference>
<keyword evidence="2" id="KW-0472">Membrane</keyword>
<feature type="domain" description="Ig-like" evidence="3">
    <location>
        <begin position="147"/>
        <end position="233"/>
    </location>
</feature>
<evidence type="ECO:0000313" key="5">
    <source>
        <dbReference type="Proteomes" id="UP000694546"/>
    </source>
</evidence>
<dbReference type="Proteomes" id="UP000694546">
    <property type="component" value="Chromosome 14"/>
</dbReference>
<feature type="region of interest" description="Disordered" evidence="1">
    <location>
        <begin position="339"/>
        <end position="433"/>
    </location>
</feature>
<evidence type="ECO:0000259" key="3">
    <source>
        <dbReference type="PROSITE" id="PS50835"/>
    </source>
</evidence>
<dbReference type="SMART" id="SM00408">
    <property type="entry name" value="IGc2"/>
    <property type="match status" value="1"/>
</dbReference>
<reference evidence="4" key="1">
    <citation type="submission" date="2025-08" db="UniProtKB">
        <authorList>
            <consortium name="Ensembl"/>
        </authorList>
    </citation>
    <scope>IDENTIFICATION</scope>
</reference>
<feature type="transmembrane region" description="Helical" evidence="2">
    <location>
        <begin position="247"/>
        <end position="270"/>
    </location>
</feature>
<accession>A0A8C5ATN4</accession>
<proteinExistence type="predicted"/>
<name>A0A8C5ATN4_GADMO</name>
<dbReference type="AlphaFoldDB" id="A0A8C5ATN4"/>
<dbReference type="Gene3D" id="2.60.40.10">
    <property type="entry name" value="Immunoglobulins"/>
    <property type="match status" value="2"/>
</dbReference>
<dbReference type="InterPro" id="IPR042474">
    <property type="entry name" value="A33"/>
</dbReference>
<dbReference type="OMA" id="NDRRKDY"/>
<dbReference type="SMART" id="SM00409">
    <property type="entry name" value="IG"/>
    <property type="match status" value="2"/>
</dbReference>
<keyword evidence="2" id="KW-0812">Transmembrane</keyword>